<dbReference type="AlphaFoldDB" id="A0A4V1ZGT9"/>
<protein>
    <submittedName>
        <fullName evidence="4">DUF305 domain-containing protein</fullName>
    </submittedName>
</protein>
<dbReference type="Gene3D" id="1.20.1260.10">
    <property type="match status" value="1"/>
</dbReference>
<feature type="signal peptide" evidence="2">
    <location>
        <begin position="1"/>
        <end position="24"/>
    </location>
</feature>
<feature type="region of interest" description="Disordered" evidence="1">
    <location>
        <begin position="28"/>
        <end position="48"/>
    </location>
</feature>
<dbReference type="Pfam" id="PF03713">
    <property type="entry name" value="DUF305"/>
    <property type="match status" value="1"/>
</dbReference>
<dbReference type="RefSeq" id="WP_130103976.1">
    <property type="nucleotide sequence ID" value="NZ_SDWW01000057.1"/>
</dbReference>
<proteinExistence type="predicted"/>
<dbReference type="InterPro" id="IPR005183">
    <property type="entry name" value="DUF305_CopM-like"/>
</dbReference>
<evidence type="ECO:0000256" key="2">
    <source>
        <dbReference type="SAM" id="SignalP"/>
    </source>
</evidence>
<evidence type="ECO:0000313" key="5">
    <source>
        <dbReference type="Proteomes" id="UP000293764"/>
    </source>
</evidence>
<dbReference type="PROSITE" id="PS51257">
    <property type="entry name" value="PROKAR_LIPOPROTEIN"/>
    <property type="match status" value="1"/>
</dbReference>
<feature type="compositionally biased region" description="Low complexity" evidence="1">
    <location>
        <begin position="28"/>
        <end position="46"/>
    </location>
</feature>
<keyword evidence="2" id="KW-0732">Signal</keyword>
<reference evidence="4 5" key="1">
    <citation type="submission" date="2019-01" db="EMBL/GenBank/DDBJ databases">
        <title>Novel species of Cellulomonas.</title>
        <authorList>
            <person name="Liu Q."/>
            <person name="Xin Y.-H."/>
        </authorList>
    </citation>
    <scope>NUCLEOTIDE SEQUENCE [LARGE SCALE GENOMIC DNA]</scope>
    <source>
        <strain evidence="4 5">HLT2-17</strain>
    </source>
</reference>
<dbReference type="Proteomes" id="UP000293764">
    <property type="component" value="Unassembled WGS sequence"/>
</dbReference>
<dbReference type="OrthoDB" id="26872at2"/>
<name>A0A4V1ZGT9_9MICO</name>
<keyword evidence="5" id="KW-1185">Reference proteome</keyword>
<evidence type="ECO:0000313" key="4">
    <source>
        <dbReference type="EMBL" id="RYV49704.1"/>
    </source>
</evidence>
<dbReference type="EMBL" id="SDWW01000057">
    <property type="protein sequence ID" value="RYV49704.1"/>
    <property type="molecule type" value="Genomic_DNA"/>
</dbReference>
<evidence type="ECO:0000259" key="3">
    <source>
        <dbReference type="Pfam" id="PF03713"/>
    </source>
</evidence>
<dbReference type="InterPro" id="IPR012347">
    <property type="entry name" value="Ferritin-like"/>
</dbReference>
<dbReference type="PANTHER" id="PTHR36933:SF1">
    <property type="entry name" value="SLL0788 PROTEIN"/>
    <property type="match status" value="1"/>
</dbReference>
<feature type="domain" description="DUF305" evidence="3">
    <location>
        <begin position="55"/>
        <end position="203"/>
    </location>
</feature>
<organism evidence="4 5">
    <name type="scientific">Pengzhenrongella frigida</name>
    <dbReference type="NCBI Taxonomy" id="1259133"/>
    <lineage>
        <taxon>Bacteria</taxon>
        <taxon>Bacillati</taxon>
        <taxon>Actinomycetota</taxon>
        <taxon>Actinomycetes</taxon>
        <taxon>Micrococcales</taxon>
        <taxon>Pengzhenrongella</taxon>
    </lineage>
</organism>
<comment type="caution">
    <text evidence="4">The sequence shown here is derived from an EMBL/GenBank/DDBJ whole genome shotgun (WGS) entry which is preliminary data.</text>
</comment>
<sequence>MNVKTRMTAVGGALALAVVLSACASEESEPAAGSPSSATSESAAASVDDSHNDADVIFTQNMVVHHEGAIVMANLAGRTASTAEVKTLADRIAAAQEPEILEMQSWLATWGEQSAADADMGGMDMGGMDMGGLSQEEAMTELNAETGAEFDRRFLDLMIEHHRGAIEMSQAELAAGVNPQALELAQTIIDAQKAEITEMEQLLQGL</sequence>
<gene>
    <name evidence="4" type="ORF">EUA98_17455</name>
</gene>
<feature type="chain" id="PRO_5020757472" evidence="2">
    <location>
        <begin position="25"/>
        <end position="206"/>
    </location>
</feature>
<accession>A0A4V1ZGT9</accession>
<evidence type="ECO:0000256" key="1">
    <source>
        <dbReference type="SAM" id="MobiDB-lite"/>
    </source>
</evidence>
<dbReference type="PANTHER" id="PTHR36933">
    <property type="entry name" value="SLL0788 PROTEIN"/>
    <property type="match status" value="1"/>
</dbReference>